<keyword evidence="3" id="KW-0238">DNA-binding</keyword>
<dbReference type="InterPro" id="IPR050142">
    <property type="entry name" value="MADS-box/MEF2_TF"/>
</dbReference>
<protein>
    <recommendedName>
        <fullName evidence="6">MADS-box domain-containing protein</fullName>
    </recommendedName>
</protein>
<dbReference type="Proteomes" id="UP000019116">
    <property type="component" value="Chromosome 2B"/>
</dbReference>
<evidence type="ECO:0000259" key="6">
    <source>
        <dbReference type="PROSITE" id="PS50066"/>
    </source>
</evidence>
<dbReference type="SUPFAM" id="SSF55455">
    <property type="entry name" value="SRF-like"/>
    <property type="match status" value="1"/>
</dbReference>
<sequence>MARQRGSVVLRRIEDRRRRGICFRKRRAGLVKKAEELAVLCDAHVGLLVINPFDGTFQRFAAPATMENIIKRYQNFPEAQKRAHGRSLLKERRSKDFQVPIVTTDRRPNIHDMSIDESSISQLTIEQLSQIERKLEYALRRAKTRKLEAYRIATLQEKGKATLEERDMMEMVSRKEQKQEGGRYVTRSQQSSREVDLTLSLGIGIGCNVGCSRRHQTPIDLNMP</sequence>
<dbReference type="RefSeq" id="XP_044324240.1">
    <property type="nucleotide sequence ID" value="XM_044468305.1"/>
</dbReference>
<dbReference type="GO" id="GO:0000981">
    <property type="term" value="F:DNA-binding transcription factor activity, RNA polymerase II-specific"/>
    <property type="evidence" value="ECO:0000318"/>
    <property type="project" value="GO_Central"/>
</dbReference>
<keyword evidence="8" id="KW-1185">Reference proteome</keyword>
<dbReference type="Pfam" id="PF00319">
    <property type="entry name" value="SRF-TF"/>
    <property type="match status" value="1"/>
</dbReference>
<proteinExistence type="predicted"/>
<organism evidence="7">
    <name type="scientific">Triticum aestivum</name>
    <name type="common">Wheat</name>
    <dbReference type="NCBI Taxonomy" id="4565"/>
    <lineage>
        <taxon>Eukaryota</taxon>
        <taxon>Viridiplantae</taxon>
        <taxon>Streptophyta</taxon>
        <taxon>Embryophyta</taxon>
        <taxon>Tracheophyta</taxon>
        <taxon>Spermatophyta</taxon>
        <taxon>Magnoliopsida</taxon>
        <taxon>Liliopsida</taxon>
        <taxon>Poales</taxon>
        <taxon>Poaceae</taxon>
        <taxon>BOP clade</taxon>
        <taxon>Pooideae</taxon>
        <taxon>Triticodae</taxon>
        <taxon>Triticeae</taxon>
        <taxon>Triticinae</taxon>
        <taxon>Triticum</taxon>
    </lineage>
</organism>
<dbReference type="EnsemblPlants" id="TraesCS2B02G300500.1">
    <property type="protein sequence ID" value="TraesCS2B02G300500.1"/>
    <property type="gene ID" value="TraesCS2B02G300500"/>
</dbReference>
<evidence type="ECO:0000313" key="8">
    <source>
        <dbReference type="Proteomes" id="UP000019116"/>
    </source>
</evidence>
<reference evidence="7" key="1">
    <citation type="submission" date="2018-08" db="EMBL/GenBank/DDBJ databases">
        <authorList>
            <person name="Rossello M."/>
        </authorList>
    </citation>
    <scope>NUCLEOTIDE SEQUENCE [LARGE SCALE GENOMIC DNA]</scope>
    <source>
        <strain evidence="7">cv. Chinese Spring</strain>
    </source>
</reference>
<dbReference type="InterPro" id="IPR002100">
    <property type="entry name" value="TF_MADSbox"/>
</dbReference>
<dbReference type="SMR" id="A0A3B6C6M1"/>
<name>A0A3B6C6M1_WHEAT</name>
<dbReference type="GeneID" id="123045305"/>
<dbReference type="GO" id="GO:0005634">
    <property type="term" value="C:nucleus"/>
    <property type="evidence" value="ECO:0007669"/>
    <property type="project" value="UniProtKB-SubCell"/>
</dbReference>
<evidence type="ECO:0000256" key="1">
    <source>
        <dbReference type="ARBA" id="ARBA00004123"/>
    </source>
</evidence>
<evidence type="ECO:0000256" key="2">
    <source>
        <dbReference type="ARBA" id="ARBA00023015"/>
    </source>
</evidence>
<evidence type="ECO:0000256" key="3">
    <source>
        <dbReference type="ARBA" id="ARBA00023125"/>
    </source>
</evidence>
<evidence type="ECO:0000313" key="7">
    <source>
        <dbReference type="EnsemblPlants" id="TraesCS2B02G300500.1"/>
    </source>
</evidence>
<dbReference type="PRINTS" id="PR00404">
    <property type="entry name" value="MADSDOMAIN"/>
</dbReference>
<reference evidence="7" key="2">
    <citation type="submission" date="2018-10" db="UniProtKB">
        <authorList>
            <consortium name="EnsemblPlants"/>
        </authorList>
    </citation>
    <scope>IDENTIFICATION</scope>
</reference>
<dbReference type="OrthoDB" id="654342at2759"/>
<dbReference type="PANTHER" id="PTHR48019">
    <property type="entry name" value="SERUM RESPONSE FACTOR HOMOLOG"/>
    <property type="match status" value="1"/>
</dbReference>
<dbReference type="STRING" id="4565.A0A3B6C6M1"/>
<keyword evidence="4" id="KW-0804">Transcription</keyword>
<dbReference type="Gramene" id="TraesCS2B02G300500.1">
    <property type="protein sequence ID" value="TraesCS2B02G300500.1"/>
    <property type="gene ID" value="TraesCS2B02G300500"/>
</dbReference>
<keyword evidence="2" id="KW-0805">Transcription regulation</keyword>
<evidence type="ECO:0000256" key="4">
    <source>
        <dbReference type="ARBA" id="ARBA00023163"/>
    </source>
</evidence>
<dbReference type="GO" id="GO:0006357">
    <property type="term" value="P:regulation of transcription by RNA polymerase II"/>
    <property type="evidence" value="ECO:0000318"/>
    <property type="project" value="GO_Central"/>
</dbReference>
<evidence type="ECO:0000256" key="5">
    <source>
        <dbReference type="ARBA" id="ARBA00023242"/>
    </source>
</evidence>
<comment type="subcellular location">
    <subcellularLocation>
        <location evidence="1">Nucleus</location>
    </subcellularLocation>
</comment>
<dbReference type="PaxDb" id="4565-Traes_2BL_ABBC40952.1"/>
<dbReference type="Gene3D" id="3.40.1810.10">
    <property type="entry name" value="Transcription factor, MADS-box"/>
    <property type="match status" value="1"/>
</dbReference>
<dbReference type="GO" id="GO:0000978">
    <property type="term" value="F:RNA polymerase II cis-regulatory region sequence-specific DNA binding"/>
    <property type="evidence" value="ECO:0000318"/>
    <property type="project" value="GO_Central"/>
</dbReference>
<dbReference type="InterPro" id="IPR036879">
    <property type="entry name" value="TF_MADSbox_sf"/>
</dbReference>
<keyword evidence="5" id="KW-0539">Nucleus</keyword>
<accession>A0A3B6C6M1</accession>
<dbReference type="PROSITE" id="PS50066">
    <property type="entry name" value="MADS_BOX_2"/>
    <property type="match status" value="1"/>
</dbReference>
<dbReference type="Gramene" id="TraesCS2B03G0786400.1">
    <property type="protein sequence ID" value="TraesCS2B03G0786400.1.CDS"/>
    <property type="gene ID" value="TraesCS2B03G0786400"/>
</dbReference>
<feature type="domain" description="MADS-box" evidence="6">
    <location>
        <begin position="3"/>
        <end position="51"/>
    </location>
</feature>
<dbReference type="GO" id="GO:0046983">
    <property type="term" value="F:protein dimerization activity"/>
    <property type="evidence" value="ECO:0007669"/>
    <property type="project" value="InterPro"/>
</dbReference>
<dbReference type="AlphaFoldDB" id="A0A3B6C6M1"/>
<dbReference type="SMART" id="SM00432">
    <property type="entry name" value="MADS"/>
    <property type="match status" value="1"/>
</dbReference>
<gene>
    <name evidence="7" type="primary">LOC123045305</name>
</gene>